<dbReference type="Proteomes" id="UP000186292">
    <property type="component" value="Unassembled WGS sequence"/>
</dbReference>
<evidence type="ECO:0000256" key="2">
    <source>
        <dbReference type="ARBA" id="ARBA00023163"/>
    </source>
</evidence>
<keyword evidence="1" id="KW-0805">Transcription regulation</keyword>
<accession>A0A1N7K5I5</accession>
<keyword evidence="4" id="KW-0863">Zinc-finger</keyword>
<dbReference type="EMBL" id="FTOF01000014">
    <property type="protein sequence ID" value="SIS56807.1"/>
    <property type="molecule type" value="Genomic_DNA"/>
</dbReference>
<organism evidence="4 5">
    <name type="scientific">Corynebacterium appendicis CIP 107643</name>
    <dbReference type="NCBI Taxonomy" id="1161099"/>
    <lineage>
        <taxon>Bacteria</taxon>
        <taxon>Bacillati</taxon>
        <taxon>Actinomycetota</taxon>
        <taxon>Actinomycetes</taxon>
        <taxon>Mycobacteriales</taxon>
        <taxon>Corynebacteriaceae</taxon>
        <taxon>Corynebacterium</taxon>
    </lineage>
</organism>
<evidence type="ECO:0000256" key="1">
    <source>
        <dbReference type="ARBA" id="ARBA00023015"/>
    </source>
</evidence>
<evidence type="ECO:0000313" key="4">
    <source>
        <dbReference type="EMBL" id="SIS56807.1"/>
    </source>
</evidence>
<dbReference type="Gene3D" id="1.10.10.1320">
    <property type="entry name" value="Anti-sigma factor, zinc-finger domain"/>
    <property type="match status" value="1"/>
</dbReference>
<keyword evidence="4" id="KW-0862">Zinc</keyword>
<reference evidence="5" key="1">
    <citation type="submission" date="2017-01" db="EMBL/GenBank/DDBJ databases">
        <authorList>
            <person name="Varghese N."/>
            <person name="Submissions S."/>
        </authorList>
    </citation>
    <scope>NUCLEOTIDE SEQUENCE [LARGE SCALE GENOMIC DNA]</scope>
    <source>
        <strain evidence="5">DSM 44531</strain>
    </source>
</reference>
<dbReference type="InterPro" id="IPR041916">
    <property type="entry name" value="Anti_sigma_zinc_sf"/>
</dbReference>
<dbReference type="Pfam" id="PF13490">
    <property type="entry name" value="zf-HC2"/>
    <property type="match status" value="1"/>
</dbReference>
<feature type="domain" description="Putative zinc-finger" evidence="3">
    <location>
        <begin position="14"/>
        <end position="42"/>
    </location>
</feature>
<protein>
    <submittedName>
        <fullName evidence="4">Putative zinc-finger</fullName>
    </submittedName>
</protein>
<keyword evidence="2" id="KW-0804">Transcription</keyword>
<keyword evidence="4" id="KW-0479">Metal-binding</keyword>
<dbReference type="AlphaFoldDB" id="A0A1N7K5I5"/>
<dbReference type="GO" id="GO:0008270">
    <property type="term" value="F:zinc ion binding"/>
    <property type="evidence" value="ECO:0007669"/>
    <property type="project" value="UniProtKB-KW"/>
</dbReference>
<name>A0A1N7K5I5_9CORY</name>
<dbReference type="STRING" id="1161099.SAMN05444817_11442"/>
<dbReference type="InterPro" id="IPR027383">
    <property type="entry name" value="Znf_put"/>
</dbReference>
<gene>
    <name evidence="4" type="ORF">SAMN05444817_11442</name>
</gene>
<keyword evidence="5" id="KW-1185">Reference proteome</keyword>
<dbReference type="OrthoDB" id="4425192at2"/>
<proteinExistence type="predicted"/>
<sequence length="111" mass="12328">MPTFDSIDHLNFEAVAALIDDELTPTALHRAQQHLLQCPDCRREVAQQRAAADAVREHNTDGCLRAPRSLVERLALLDEYPTPDSDASAASSSHAGLQWPISWSRLRDGLR</sequence>
<evidence type="ECO:0000313" key="5">
    <source>
        <dbReference type="Proteomes" id="UP000186292"/>
    </source>
</evidence>
<dbReference type="RefSeq" id="WP_159437744.1">
    <property type="nucleotide sequence ID" value="NZ_CP046976.1"/>
</dbReference>
<evidence type="ECO:0000259" key="3">
    <source>
        <dbReference type="Pfam" id="PF13490"/>
    </source>
</evidence>